<evidence type="ECO:0000313" key="13">
    <source>
        <dbReference type="Proteomes" id="UP001231924"/>
    </source>
</evidence>
<keyword evidence="6 10" id="KW-0547">Nucleotide-binding</keyword>
<dbReference type="NCBIfam" id="NF005923">
    <property type="entry name" value="PRK07933.1"/>
    <property type="match status" value="1"/>
</dbReference>
<dbReference type="InterPro" id="IPR039430">
    <property type="entry name" value="Thymidylate_kin-like_dom"/>
</dbReference>
<proteinExistence type="inferred from homology"/>
<organism evidence="12 13">
    <name type="scientific">Actinomycetospora termitidis</name>
    <dbReference type="NCBI Taxonomy" id="3053470"/>
    <lineage>
        <taxon>Bacteria</taxon>
        <taxon>Bacillati</taxon>
        <taxon>Actinomycetota</taxon>
        <taxon>Actinomycetes</taxon>
        <taxon>Pseudonocardiales</taxon>
        <taxon>Pseudonocardiaceae</taxon>
        <taxon>Actinomycetospora</taxon>
    </lineage>
</organism>
<evidence type="ECO:0000256" key="9">
    <source>
        <dbReference type="ARBA" id="ARBA00048743"/>
    </source>
</evidence>
<evidence type="ECO:0000256" key="5">
    <source>
        <dbReference type="ARBA" id="ARBA00022727"/>
    </source>
</evidence>
<evidence type="ECO:0000313" key="12">
    <source>
        <dbReference type="EMBL" id="MDL5157183.1"/>
    </source>
</evidence>
<keyword evidence="4 10" id="KW-0808">Transferase</keyword>
<reference evidence="12 13" key="1">
    <citation type="submission" date="2023-06" db="EMBL/GenBank/DDBJ databases">
        <title>Actinomycetospora Odt1-22.</title>
        <authorList>
            <person name="Supong K."/>
        </authorList>
    </citation>
    <scope>NUCLEOTIDE SEQUENCE [LARGE SCALE GENOMIC DNA]</scope>
    <source>
        <strain evidence="12 13">Odt1-22</strain>
    </source>
</reference>
<dbReference type="InterPro" id="IPR018094">
    <property type="entry name" value="Thymidylate_kinase"/>
</dbReference>
<evidence type="ECO:0000256" key="10">
    <source>
        <dbReference type="HAMAP-Rule" id="MF_00165"/>
    </source>
</evidence>
<dbReference type="PANTHER" id="PTHR10344:SF4">
    <property type="entry name" value="UMP-CMP KINASE 2, MITOCHONDRIAL"/>
    <property type="match status" value="1"/>
</dbReference>
<name>A0ABT7MCS1_9PSEU</name>
<keyword evidence="7 10" id="KW-0418">Kinase</keyword>
<dbReference type="HAMAP" id="MF_00165">
    <property type="entry name" value="Thymidylate_kinase"/>
    <property type="match status" value="1"/>
</dbReference>
<evidence type="ECO:0000259" key="11">
    <source>
        <dbReference type="Pfam" id="PF02223"/>
    </source>
</evidence>
<gene>
    <name evidence="10" type="primary">tmk</name>
    <name evidence="12" type="ORF">QRT03_14535</name>
</gene>
<keyword evidence="13" id="KW-1185">Reference proteome</keyword>
<comment type="catalytic activity">
    <reaction evidence="9 10">
        <text>dTMP + ATP = dTDP + ADP</text>
        <dbReference type="Rhea" id="RHEA:13517"/>
        <dbReference type="ChEBI" id="CHEBI:30616"/>
        <dbReference type="ChEBI" id="CHEBI:58369"/>
        <dbReference type="ChEBI" id="CHEBI:63528"/>
        <dbReference type="ChEBI" id="CHEBI:456216"/>
        <dbReference type="EC" id="2.7.4.9"/>
    </reaction>
</comment>
<evidence type="ECO:0000256" key="6">
    <source>
        <dbReference type="ARBA" id="ARBA00022741"/>
    </source>
</evidence>
<sequence length="242" mass="25658">MGEAAGGAVGVLVAVEGLDGAGKATLVAALRDAATRRAATVATIAFPRYDDDVHAALAGEALRGAHGDTGTSVHAMALLFALDRRAAREELATRRRECDVVLVDRYVASNAAYGSARLHQSVGPFAAWVHATEIERFGVPAPDAQVLVRVPPELAAQRVRDRAAADPDRDPDSFEADADLQGRCAEVYDALAREQWLAPWWVTENRQSGEEALTRTADTVLDAVLGDAFAPGSSVRSDTIET</sequence>
<comment type="similarity">
    <text evidence="1 10">Belongs to the thymidylate kinase family.</text>
</comment>
<comment type="caution">
    <text evidence="10">Lacks conserved residue(s) required for the propagation of feature annotation.</text>
</comment>
<evidence type="ECO:0000256" key="7">
    <source>
        <dbReference type="ARBA" id="ARBA00022777"/>
    </source>
</evidence>
<comment type="caution">
    <text evidence="12">The sequence shown here is derived from an EMBL/GenBank/DDBJ whole genome shotgun (WGS) entry which is preliminary data.</text>
</comment>
<evidence type="ECO:0000256" key="4">
    <source>
        <dbReference type="ARBA" id="ARBA00022679"/>
    </source>
</evidence>
<evidence type="ECO:0000256" key="1">
    <source>
        <dbReference type="ARBA" id="ARBA00009776"/>
    </source>
</evidence>
<accession>A0ABT7MCS1</accession>
<protein>
    <recommendedName>
        <fullName evidence="3 10">Thymidylate kinase</fullName>
        <ecNumber evidence="2 10">2.7.4.9</ecNumber>
    </recommendedName>
    <alternativeName>
        <fullName evidence="10">dTMP kinase</fullName>
    </alternativeName>
</protein>
<feature type="domain" description="Thymidylate kinase-like" evidence="11">
    <location>
        <begin position="15"/>
        <end position="195"/>
    </location>
</feature>
<keyword evidence="8 10" id="KW-0067">ATP-binding</keyword>
<dbReference type="Gene3D" id="3.40.50.300">
    <property type="entry name" value="P-loop containing nucleotide triphosphate hydrolases"/>
    <property type="match status" value="1"/>
</dbReference>
<dbReference type="GO" id="GO:0004798">
    <property type="term" value="F:dTMP kinase activity"/>
    <property type="evidence" value="ECO:0007669"/>
    <property type="project" value="UniProtKB-EC"/>
</dbReference>
<evidence type="ECO:0000256" key="3">
    <source>
        <dbReference type="ARBA" id="ARBA00017144"/>
    </source>
</evidence>
<dbReference type="Pfam" id="PF02223">
    <property type="entry name" value="Thymidylate_kin"/>
    <property type="match status" value="1"/>
</dbReference>
<evidence type="ECO:0000256" key="8">
    <source>
        <dbReference type="ARBA" id="ARBA00022840"/>
    </source>
</evidence>
<comment type="function">
    <text evidence="10">Phosphorylation of dTMP to form dTDP in both de novo and salvage pathways of dTTP synthesis.</text>
</comment>
<dbReference type="Proteomes" id="UP001231924">
    <property type="component" value="Unassembled WGS sequence"/>
</dbReference>
<dbReference type="EMBL" id="JASVWF010000003">
    <property type="protein sequence ID" value="MDL5157183.1"/>
    <property type="molecule type" value="Genomic_DNA"/>
</dbReference>
<dbReference type="CDD" id="cd01672">
    <property type="entry name" value="TMPK"/>
    <property type="match status" value="1"/>
</dbReference>
<evidence type="ECO:0000256" key="2">
    <source>
        <dbReference type="ARBA" id="ARBA00012980"/>
    </source>
</evidence>
<dbReference type="EC" id="2.7.4.9" evidence="2 10"/>
<dbReference type="PANTHER" id="PTHR10344">
    <property type="entry name" value="THYMIDYLATE KINASE"/>
    <property type="match status" value="1"/>
</dbReference>
<dbReference type="InterPro" id="IPR027417">
    <property type="entry name" value="P-loop_NTPase"/>
</dbReference>
<dbReference type="SUPFAM" id="SSF52540">
    <property type="entry name" value="P-loop containing nucleoside triphosphate hydrolases"/>
    <property type="match status" value="1"/>
</dbReference>
<keyword evidence="5 10" id="KW-0545">Nucleotide biosynthesis</keyword>